<protein>
    <recommendedName>
        <fullName evidence="3">Fis family transcriptional regulator</fullName>
    </recommendedName>
</protein>
<proteinExistence type="predicted"/>
<comment type="caution">
    <text evidence="1">The sequence shown here is derived from an EMBL/GenBank/DDBJ whole genome shotgun (WGS) entry which is preliminary data.</text>
</comment>
<dbReference type="RefSeq" id="WP_052710550.1">
    <property type="nucleotide sequence ID" value="NZ_CP009320.1"/>
</dbReference>
<dbReference type="KEGG" id="bgo:BM43_7587"/>
<sequence length="132" mass="14819">MTRRDADDLSIRYHASLAALRNRQGTHEHLRTLLVMIVLTGFIGDAYVSPIRPEVLIAAEQAIIAAIDHGQDRSEWALDADAVELCAAILTHHDHQLRTAPIAAINSAKERLDRLIADQSYHSVQPIWQQRK</sequence>
<dbReference type="EMBL" id="JPGG01000011">
    <property type="protein sequence ID" value="KGC24014.1"/>
    <property type="molecule type" value="Genomic_DNA"/>
</dbReference>
<accession>A0AAW3FAJ5</accession>
<name>A0AAW3FAJ5_BURGA</name>
<dbReference type="Proteomes" id="UP000029590">
    <property type="component" value="Unassembled WGS sequence"/>
</dbReference>
<reference evidence="1 2" key="1">
    <citation type="submission" date="2014-04" db="EMBL/GenBank/DDBJ databases">
        <authorList>
            <person name="Bishop-Lilly K.A."/>
            <person name="Broomall S.M."/>
            <person name="Chain P.S."/>
            <person name="Chertkov O."/>
            <person name="Coyne S.R."/>
            <person name="Daligault H.E."/>
            <person name="Davenport K.W."/>
            <person name="Erkkila T."/>
            <person name="Frey K.G."/>
            <person name="Gibbons H.S."/>
            <person name="Gu W."/>
            <person name="Jaissle J."/>
            <person name="Johnson S.L."/>
            <person name="Koroleva G.I."/>
            <person name="Ladner J.T."/>
            <person name="Lo C.-C."/>
            <person name="Minogue T.D."/>
            <person name="Munk C."/>
            <person name="Palacios G.F."/>
            <person name="Redden C.L."/>
            <person name="Rosenzweig C.N."/>
            <person name="Scholz M.B."/>
            <person name="Teshima H."/>
            <person name="Xu Y."/>
        </authorList>
    </citation>
    <scope>NUCLEOTIDE SEQUENCE [LARGE SCALE GENOMIC DNA]</scope>
    <source>
        <strain evidence="2">gladioli</strain>
    </source>
</reference>
<dbReference type="AlphaFoldDB" id="A0AAW3FAJ5"/>
<organism evidence="1 2">
    <name type="scientific">Burkholderia gladioli</name>
    <name type="common">Pseudomonas marginata</name>
    <name type="synonym">Phytomonas marginata</name>
    <dbReference type="NCBI Taxonomy" id="28095"/>
    <lineage>
        <taxon>Bacteria</taxon>
        <taxon>Pseudomonadati</taxon>
        <taxon>Pseudomonadota</taxon>
        <taxon>Betaproteobacteria</taxon>
        <taxon>Burkholderiales</taxon>
        <taxon>Burkholderiaceae</taxon>
        <taxon>Burkholderia</taxon>
    </lineage>
</organism>
<evidence type="ECO:0000313" key="1">
    <source>
        <dbReference type="EMBL" id="KGC24014.1"/>
    </source>
</evidence>
<evidence type="ECO:0000313" key="2">
    <source>
        <dbReference type="Proteomes" id="UP000029590"/>
    </source>
</evidence>
<gene>
    <name evidence="1" type="ORF">DM48_8056</name>
</gene>
<evidence type="ECO:0008006" key="3">
    <source>
        <dbReference type="Google" id="ProtNLM"/>
    </source>
</evidence>